<feature type="region of interest" description="Disordered" evidence="1">
    <location>
        <begin position="1"/>
        <end position="28"/>
    </location>
</feature>
<dbReference type="PANTHER" id="PTHR42070:SF1">
    <property type="entry name" value="FILAMENT ASSOCIATED PROTEIN, PUTATIVE (AFU_ORTHOLOGUE AFUA_8G06630)-RELATED"/>
    <property type="match status" value="1"/>
</dbReference>
<comment type="caution">
    <text evidence="2">The sequence shown here is derived from an EMBL/GenBank/DDBJ whole genome shotgun (WGS) entry which is preliminary data.</text>
</comment>
<name>A0AAV9NQS6_9EURO</name>
<dbReference type="CDD" id="cd14688">
    <property type="entry name" value="bZIP_YAP"/>
    <property type="match status" value="1"/>
</dbReference>
<dbReference type="AlphaFoldDB" id="A0AAV9NQS6"/>
<protein>
    <recommendedName>
        <fullName evidence="4">BZIP domain-containing protein</fullName>
    </recommendedName>
</protein>
<dbReference type="RefSeq" id="XP_064711094.1">
    <property type="nucleotide sequence ID" value="XM_064848470.1"/>
</dbReference>
<evidence type="ECO:0000313" key="2">
    <source>
        <dbReference type="EMBL" id="KAK5062822.1"/>
    </source>
</evidence>
<dbReference type="GeneID" id="89973075"/>
<accession>A0AAV9NQS6</accession>
<dbReference type="Proteomes" id="UP001358417">
    <property type="component" value="Unassembled WGS sequence"/>
</dbReference>
<gene>
    <name evidence="2" type="ORF">LTR84_004897</name>
</gene>
<sequence length="286" mass="32104">MSSDGSVRTSSAAKSKQERIRDNQRRSRARRQEYLAELERRLSECNITSREAELQRTAIVDLQSENSRLRALLDFAGVSPEVVDSFGREANQQNRTYPPTASLRHLKPKYASPDFAIGQSSLTGSYQEQSPSPTVQPPTQLGYPTVRNTSETYAILPDQASYSALGSSTPVPRTHHQPSSALHSTTYEWLDNSNTGGIPTPNEGTFNNSYQAPPRENHFYEPLHTLSPLSKAMLDRYSPNPAEMEEIRRRISMAYGHPKALSHEFQVHDHVLLQILNDMNAKAPEQ</sequence>
<feature type="region of interest" description="Disordered" evidence="1">
    <location>
        <begin position="123"/>
        <end position="142"/>
    </location>
</feature>
<feature type="compositionally biased region" description="Basic and acidic residues" evidence="1">
    <location>
        <begin position="15"/>
        <end position="28"/>
    </location>
</feature>
<dbReference type="EMBL" id="JAVRRD010000002">
    <property type="protein sequence ID" value="KAK5062822.1"/>
    <property type="molecule type" value="Genomic_DNA"/>
</dbReference>
<feature type="compositionally biased region" description="Polar residues" evidence="1">
    <location>
        <begin position="1"/>
        <end position="14"/>
    </location>
</feature>
<feature type="compositionally biased region" description="Low complexity" evidence="1">
    <location>
        <begin position="127"/>
        <end position="140"/>
    </location>
</feature>
<evidence type="ECO:0008006" key="4">
    <source>
        <dbReference type="Google" id="ProtNLM"/>
    </source>
</evidence>
<evidence type="ECO:0000313" key="3">
    <source>
        <dbReference type="Proteomes" id="UP001358417"/>
    </source>
</evidence>
<keyword evidence="3" id="KW-1185">Reference proteome</keyword>
<evidence type="ECO:0000256" key="1">
    <source>
        <dbReference type="SAM" id="MobiDB-lite"/>
    </source>
</evidence>
<reference evidence="2 3" key="1">
    <citation type="submission" date="2023-08" db="EMBL/GenBank/DDBJ databases">
        <title>Black Yeasts Isolated from many extreme environments.</title>
        <authorList>
            <person name="Coleine C."/>
            <person name="Stajich J.E."/>
            <person name="Selbmann L."/>
        </authorList>
    </citation>
    <scope>NUCLEOTIDE SEQUENCE [LARGE SCALE GENOMIC DNA]</scope>
    <source>
        <strain evidence="2 3">CCFEE 5792</strain>
    </source>
</reference>
<dbReference type="PANTHER" id="PTHR42070">
    <property type="entry name" value="FILAMENT ASSOCIATED PROTEIN, PUTATIVE (AFU_ORTHOLOGUE AFUA_8G06630)-RELATED"/>
    <property type="match status" value="1"/>
</dbReference>
<proteinExistence type="predicted"/>
<organism evidence="2 3">
    <name type="scientific">Exophiala bonariae</name>
    <dbReference type="NCBI Taxonomy" id="1690606"/>
    <lineage>
        <taxon>Eukaryota</taxon>
        <taxon>Fungi</taxon>
        <taxon>Dikarya</taxon>
        <taxon>Ascomycota</taxon>
        <taxon>Pezizomycotina</taxon>
        <taxon>Eurotiomycetes</taxon>
        <taxon>Chaetothyriomycetidae</taxon>
        <taxon>Chaetothyriales</taxon>
        <taxon>Herpotrichiellaceae</taxon>
        <taxon>Exophiala</taxon>
    </lineage>
</organism>